<dbReference type="CDD" id="cd00093">
    <property type="entry name" value="HTH_XRE"/>
    <property type="match status" value="1"/>
</dbReference>
<proteinExistence type="predicted"/>
<dbReference type="Pfam" id="PF13560">
    <property type="entry name" value="HTH_31"/>
    <property type="match status" value="1"/>
</dbReference>
<dbReference type="PROSITE" id="PS50943">
    <property type="entry name" value="HTH_CROC1"/>
    <property type="match status" value="1"/>
</dbReference>
<sequence length="320" mass="35343">MGAEGLDGHAVDPAAIFDQNDLVLQLELLRRRAAVGSGRRRVPLATLGRLSGIPTSTLHTYIRGRSFPPADALDRIVEALGATPREARDWATAWERASDAMFGGGRQPGASGLGRLRRFRREVRRQMTRPTDRAVDRAEYVVLFNRLTVNAGKIIVGLEQRVVLRATGFGVDRDVLQVQSSTDQDVGRLTLHDLVNAHEGSHRSLSEPPVRLMEVLFDRELAVGETYFYEATVRYAPTEGAPEPPSRCALKGFDGPGPSFTLEVCFDPSVRPRRVVQVHRPNFGRGTENIVGELTVNDWGAVVVTAQRPLAGVHGIRWEW</sequence>
<comment type="caution">
    <text evidence="2">The sequence shown here is derived from an EMBL/GenBank/DDBJ whole genome shotgun (WGS) entry which is preliminary data.</text>
</comment>
<evidence type="ECO:0000313" key="2">
    <source>
        <dbReference type="EMBL" id="MBB2892234.1"/>
    </source>
</evidence>
<evidence type="ECO:0000259" key="1">
    <source>
        <dbReference type="PROSITE" id="PS50943"/>
    </source>
</evidence>
<dbReference type="Proteomes" id="UP000559182">
    <property type="component" value="Unassembled WGS sequence"/>
</dbReference>
<keyword evidence="3" id="KW-1185">Reference proteome</keyword>
<dbReference type="RefSeq" id="WP_183320377.1">
    <property type="nucleotide sequence ID" value="NZ_JACHVQ010000001.1"/>
</dbReference>
<gene>
    <name evidence="2" type="ORF">FHU39_002218</name>
</gene>
<evidence type="ECO:0000313" key="3">
    <source>
        <dbReference type="Proteomes" id="UP000559182"/>
    </source>
</evidence>
<dbReference type="SMART" id="SM00530">
    <property type="entry name" value="HTH_XRE"/>
    <property type="match status" value="1"/>
</dbReference>
<feature type="domain" description="HTH cro/C1-type" evidence="1">
    <location>
        <begin position="47"/>
        <end position="87"/>
    </location>
</feature>
<accession>A0A839N898</accession>
<dbReference type="EMBL" id="JACHVQ010000001">
    <property type="protein sequence ID" value="MBB2892234.1"/>
    <property type="molecule type" value="Genomic_DNA"/>
</dbReference>
<name>A0A839N898_9MICO</name>
<dbReference type="InterPro" id="IPR001387">
    <property type="entry name" value="Cro/C1-type_HTH"/>
</dbReference>
<protein>
    <recommendedName>
        <fullName evidence="1">HTH cro/C1-type domain-containing protein</fullName>
    </recommendedName>
</protein>
<organism evidence="2 3">
    <name type="scientific">Flexivirga oryzae</name>
    <dbReference type="NCBI Taxonomy" id="1794944"/>
    <lineage>
        <taxon>Bacteria</taxon>
        <taxon>Bacillati</taxon>
        <taxon>Actinomycetota</taxon>
        <taxon>Actinomycetes</taxon>
        <taxon>Micrococcales</taxon>
        <taxon>Dermacoccaceae</taxon>
        <taxon>Flexivirga</taxon>
    </lineage>
</organism>
<dbReference type="AlphaFoldDB" id="A0A839N898"/>
<reference evidence="2 3" key="1">
    <citation type="submission" date="2020-08" db="EMBL/GenBank/DDBJ databases">
        <title>Sequencing the genomes of 1000 actinobacteria strains.</title>
        <authorList>
            <person name="Klenk H.-P."/>
        </authorList>
    </citation>
    <scope>NUCLEOTIDE SEQUENCE [LARGE SCALE GENOMIC DNA]</scope>
    <source>
        <strain evidence="2 3">DSM 105369</strain>
    </source>
</reference>